<dbReference type="PANTHER" id="PTHR36115">
    <property type="entry name" value="PROLINE-RICH ANTIGEN HOMOLOG-RELATED"/>
    <property type="match status" value="1"/>
</dbReference>
<keyword evidence="4 6" id="KW-1133">Transmembrane helix</keyword>
<reference evidence="8 9" key="1">
    <citation type="submission" date="2016-09" db="EMBL/GenBank/DDBJ databases">
        <title>Pseudonocardia autotrophica DSM535, a candidate organism with high potential of specific P450 cytochromes.</title>
        <authorList>
            <person name="Grumaz C."/>
            <person name="Vainshtein Y."/>
            <person name="Kirstahler P."/>
            <person name="Sohn K."/>
        </authorList>
    </citation>
    <scope>NUCLEOTIDE SEQUENCE [LARGE SCALE GENOMIC DNA]</scope>
    <source>
        <strain evidence="8 9">DSM 535</strain>
    </source>
</reference>
<dbReference type="AlphaFoldDB" id="A0A1Y2MQK0"/>
<dbReference type="Pfam" id="PF06271">
    <property type="entry name" value="RDD"/>
    <property type="match status" value="1"/>
</dbReference>
<gene>
    <name evidence="8" type="ORF">BG845_04755</name>
</gene>
<feature type="transmembrane region" description="Helical" evidence="6">
    <location>
        <begin position="45"/>
        <end position="65"/>
    </location>
</feature>
<feature type="transmembrane region" description="Helical" evidence="6">
    <location>
        <begin position="77"/>
        <end position="101"/>
    </location>
</feature>
<evidence type="ECO:0000256" key="3">
    <source>
        <dbReference type="ARBA" id="ARBA00022692"/>
    </source>
</evidence>
<comment type="caution">
    <text evidence="8">The sequence shown here is derived from an EMBL/GenBank/DDBJ whole genome shotgun (WGS) entry which is preliminary data.</text>
</comment>
<sequence length="157" mass="16737">MARWIESWLPGSPVGPAPEPGGYPGQRFGLPETGHYSVAGLGRRIGGVCIDWALAYLLVLLVAGADAIGTPDFSWGVLGAWFVITALMVSVFGMTPGHIALGMRVARTDMAQYVGVPRALLRTALIALVLPPFLRDPDGRGWQDRASTTIVVRVVRG</sequence>
<keyword evidence="9" id="KW-1185">Reference proteome</keyword>
<dbReference type="RefSeq" id="WP_085914912.1">
    <property type="nucleotide sequence ID" value="NZ_AP018920.1"/>
</dbReference>
<dbReference type="InterPro" id="IPR051791">
    <property type="entry name" value="Pra-immunoreactive"/>
</dbReference>
<evidence type="ECO:0000256" key="4">
    <source>
        <dbReference type="ARBA" id="ARBA00022989"/>
    </source>
</evidence>
<comment type="subcellular location">
    <subcellularLocation>
        <location evidence="1">Cell membrane</location>
        <topology evidence="1">Multi-pass membrane protein</topology>
    </subcellularLocation>
</comment>
<proteinExistence type="predicted"/>
<dbReference type="STRING" id="2074.BG845_04755"/>
<dbReference type="OrthoDB" id="5187110at2"/>
<dbReference type="PANTHER" id="PTHR36115:SF6">
    <property type="entry name" value="PROLINE-RICH ANTIGEN HOMOLOG"/>
    <property type="match status" value="1"/>
</dbReference>
<accession>A0A1Y2MQK0</accession>
<evidence type="ECO:0000313" key="9">
    <source>
        <dbReference type="Proteomes" id="UP000194360"/>
    </source>
</evidence>
<protein>
    <submittedName>
        <fullName evidence="8">RDD family protein</fullName>
    </submittedName>
</protein>
<dbReference type="Proteomes" id="UP000194360">
    <property type="component" value="Unassembled WGS sequence"/>
</dbReference>
<dbReference type="PIRSF" id="PIRSF021697">
    <property type="entry name" value="UCP021697"/>
    <property type="match status" value="1"/>
</dbReference>
<name>A0A1Y2MQK0_PSEAH</name>
<evidence type="ECO:0000256" key="1">
    <source>
        <dbReference type="ARBA" id="ARBA00004651"/>
    </source>
</evidence>
<evidence type="ECO:0000256" key="6">
    <source>
        <dbReference type="SAM" id="Phobius"/>
    </source>
</evidence>
<feature type="domain" description="RDD" evidence="7">
    <location>
        <begin position="38"/>
        <end position="128"/>
    </location>
</feature>
<dbReference type="InterPro" id="IPR016795">
    <property type="entry name" value="UCP021697"/>
</dbReference>
<keyword evidence="2" id="KW-1003">Cell membrane</keyword>
<organism evidence="8 9">
    <name type="scientific">Pseudonocardia autotrophica</name>
    <name type="common">Amycolata autotrophica</name>
    <name type="synonym">Nocardia autotrophica</name>
    <dbReference type="NCBI Taxonomy" id="2074"/>
    <lineage>
        <taxon>Bacteria</taxon>
        <taxon>Bacillati</taxon>
        <taxon>Actinomycetota</taxon>
        <taxon>Actinomycetes</taxon>
        <taxon>Pseudonocardiales</taxon>
        <taxon>Pseudonocardiaceae</taxon>
        <taxon>Pseudonocardia</taxon>
    </lineage>
</organism>
<keyword evidence="3 6" id="KW-0812">Transmembrane</keyword>
<dbReference type="EMBL" id="MIGB01000030">
    <property type="protein sequence ID" value="OSY37452.1"/>
    <property type="molecule type" value="Genomic_DNA"/>
</dbReference>
<evidence type="ECO:0000259" key="7">
    <source>
        <dbReference type="Pfam" id="PF06271"/>
    </source>
</evidence>
<evidence type="ECO:0000313" key="8">
    <source>
        <dbReference type="EMBL" id="OSY37452.1"/>
    </source>
</evidence>
<evidence type="ECO:0000256" key="2">
    <source>
        <dbReference type="ARBA" id="ARBA00022475"/>
    </source>
</evidence>
<evidence type="ECO:0000256" key="5">
    <source>
        <dbReference type="ARBA" id="ARBA00023136"/>
    </source>
</evidence>
<dbReference type="InterPro" id="IPR010432">
    <property type="entry name" value="RDD"/>
</dbReference>
<keyword evidence="5 6" id="KW-0472">Membrane</keyword>
<dbReference type="GO" id="GO:0005886">
    <property type="term" value="C:plasma membrane"/>
    <property type="evidence" value="ECO:0007669"/>
    <property type="project" value="UniProtKB-SubCell"/>
</dbReference>